<dbReference type="PANTHER" id="PTHR43585:SF2">
    <property type="entry name" value="ATP-GRASP ENZYME FSQD"/>
    <property type="match status" value="1"/>
</dbReference>
<dbReference type="EMBL" id="RSCJ01000021">
    <property type="protein sequence ID" value="RUR76284.1"/>
    <property type="molecule type" value="Genomic_DNA"/>
</dbReference>
<dbReference type="InterPro" id="IPR052032">
    <property type="entry name" value="ATP-dep_AA_Ligase"/>
</dbReference>
<dbReference type="OrthoDB" id="9803907at2"/>
<feature type="domain" description="ATP-grasp" evidence="5">
    <location>
        <begin position="118"/>
        <end position="291"/>
    </location>
</feature>
<dbReference type="PANTHER" id="PTHR43585">
    <property type="entry name" value="FUMIPYRROLE BIOSYNTHESIS PROTEIN C"/>
    <property type="match status" value="1"/>
</dbReference>
<dbReference type="Pfam" id="PF21360">
    <property type="entry name" value="PylC-like_N"/>
    <property type="match status" value="1"/>
</dbReference>
<evidence type="ECO:0000256" key="4">
    <source>
        <dbReference type="PROSITE-ProRule" id="PRU00409"/>
    </source>
</evidence>
<dbReference type="STRING" id="211165.GCA_000317285_03518"/>
<dbReference type="Pfam" id="PF15632">
    <property type="entry name" value="ATPgrasp_Ter"/>
    <property type="match status" value="1"/>
</dbReference>
<dbReference type="RefSeq" id="WP_016875919.1">
    <property type="nucleotide sequence ID" value="NZ_AJLN01000094.1"/>
</dbReference>
<protein>
    <submittedName>
        <fullName evidence="6">Carbamoyl phosphate synthase</fullName>
    </submittedName>
</protein>
<evidence type="ECO:0000313" key="7">
    <source>
        <dbReference type="Proteomes" id="UP000268857"/>
    </source>
</evidence>
<dbReference type="GO" id="GO:0046872">
    <property type="term" value="F:metal ion binding"/>
    <property type="evidence" value="ECO:0007669"/>
    <property type="project" value="InterPro"/>
</dbReference>
<evidence type="ECO:0000256" key="2">
    <source>
        <dbReference type="ARBA" id="ARBA00022741"/>
    </source>
</evidence>
<organism evidence="6 7">
    <name type="scientific">Chlorogloeopsis fritschii PCC 6912</name>
    <dbReference type="NCBI Taxonomy" id="211165"/>
    <lineage>
        <taxon>Bacteria</taxon>
        <taxon>Bacillati</taxon>
        <taxon>Cyanobacteriota</taxon>
        <taxon>Cyanophyceae</taxon>
        <taxon>Nostocales</taxon>
        <taxon>Chlorogloeopsidaceae</taxon>
        <taxon>Chlorogloeopsis</taxon>
    </lineage>
</organism>
<gene>
    <name evidence="6" type="ORF">PCC6912_44560</name>
</gene>
<dbReference type="Gene3D" id="3.30.1490.20">
    <property type="entry name" value="ATP-grasp fold, A domain"/>
    <property type="match status" value="1"/>
</dbReference>
<keyword evidence="3 4" id="KW-0067">ATP-binding</keyword>
<dbReference type="Proteomes" id="UP000268857">
    <property type="component" value="Unassembled WGS sequence"/>
</dbReference>
<keyword evidence="1" id="KW-0436">Ligase</keyword>
<dbReference type="InterPro" id="IPR048764">
    <property type="entry name" value="PylC_N"/>
</dbReference>
<keyword evidence="2 4" id="KW-0547">Nucleotide-binding</keyword>
<evidence type="ECO:0000256" key="3">
    <source>
        <dbReference type="ARBA" id="ARBA00022840"/>
    </source>
</evidence>
<dbReference type="GO" id="GO:0005524">
    <property type="term" value="F:ATP binding"/>
    <property type="evidence" value="ECO:0007669"/>
    <property type="project" value="UniProtKB-UniRule"/>
</dbReference>
<comment type="caution">
    <text evidence="6">The sequence shown here is derived from an EMBL/GenBank/DDBJ whole genome shotgun (WGS) entry which is preliminary data.</text>
</comment>
<evidence type="ECO:0000256" key="1">
    <source>
        <dbReference type="ARBA" id="ARBA00022598"/>
    </source>
</evidence>
<dbReference type="GO" id="GO:0016874">
    <property type="term" value="F:ligase activity"/>
    <property type="evidence" value="ECO:0007669"/>
    <property type="project" value="UniProtKB-KW"/>
</dbReference>
<dbReference type="PROSITE" id="PS50975">
    <property type="entry name" value="ATP_GRASP"/>
    <property type="match status" value="1"/>
</dbReference>
<evidence type="ECO:0000259" key="5">
    <source>
        <dbReference type="PROSITE" id="PS50975"/>
    </source>
</evidence>
<dbReference type="SUPFAM" id="SSF56059">
    <property type="entry name" value="Glutathione synthetase ATP-binding domain-like"/>
    <property type="match status" value="1"/>
</dbReference>
<accession>A0A3S0ZS94</accession>
<proteinExistence type="predicted"/>
<name>A0A3S0ZS94_CHLFR</name>
<reference evidence="6 7" key="1">
    <citation type="journal article" date="2019" name="Genome Biol. Evol.">
        <title>Day and night: Metabolic profiles and evolutionary relationships of six axenic non-marine cyanobacteria.</title>
        <authorList>
            <person name="Will S.E."/>
            <person name="Henke P."/>
            <person name="Boedeker C."/>
            <person name="Huang S."/>
            <person name="Brinkmann H."/>
            <person name="Rohde M."/>
            <person name="Jarek M."/>
            <person name="Friedl T."/>
            <person name="Seufert S."/>
            <person name="Schumacher M."/>
            <person name="Overmann J."/>
            <person name="Neumann-Schaal M."/>
            <person name="Petersen J."/>
        </authorList>
    </citation>
    <scope>NUCLEOTIDE SEQUENCE [LARGE SCALE GENOMIC DNA]</scope>
    <source>
        <strain evidence="6 7">PCC 6912</strain>
    </source>
</reference>
<dbReference type="Gene3D" id="3.30.470.20">
    <property type="entry name" value="ATP-grasp fold, B domain"/>
    <property type="match status" value="1"/>
</dbReference>
<dbReference type="NCBIfam" id="NF009402">
    <property type="entry name" value="PRK12767.1-1"/>
    <property type="match status" value="1"/>
</dbReference>
<sequence>MKVFVTGAGALLGQGIIKCLRMADTPYHIIAVDPDPRSVGLYWADQAYLVPLAIDPSYLDVVCRILERERPDVVLIGTDIELMIYAQNKLELESRYKTRIIVSPPHVIQIADDKWLTYEFLLKNGFPYPKSVLPSGICDLLRECDFPLIVKPRIGARSVGVHLVKNEEELNQALRCVENPIIQECVATASQEYTSGVVVDMEGIVKAVVTMRRELRDGNTYRAYVEPDAPFNSLLAKIAEQLGGVGPLNFQFRVDQGIPKIFEINARFSGTSPLRAHAGFNSVDYLIKHYVLGDPIPVPQLRAIAMFKYWNEIVVEPEQVELITNNLGRVDTVVS</sequence>
<dbReference type="InterPro" id="IPR013815">
    <property type="entry name" value="ATP_grasp_subdomain_1"/>
</dbReference>
<keyword evidence="7" id="KW-1185">Reference proteome</keyword>
<dbReference type="Gene3D" id="3.40.50.20">
    <property type="match status" value="1"/>
</dbReference>
<dbReference type="AlphaFoldDB" id="A0A3S0ZS94"/>
<dbReference type="InterPro" id="IPR011761">
    <property type="entry name" value="ATP-grasp"/>
</dbReference>
<evidence type="ECO:0000313" key="6">
    <source>
        <dbReference type="EMBL" id="RUR76284.1"/>
    </source>
</evidence>